<proteinExistence type="predicted"/>
<dbReference type="EMBL" id="UGPB01000001">
    <property type="protein sequence ID" value="STY27904.1"/>
    <property type="molecule type" value="Genomic_DNA"/>
</dbReference>
<keyword evidence="1" id="KW-0175">Coiled coil</keyword>
<evidence type="ECO:0000256" key="1">
    <source>
        <dbReference type="SAM" id="Coils"/>
    </source>
</evidence>
<name>A0A378LMD1_9GAMM</name>
<dbReference type="STRING" id="1122170.GCA_000701265_01623"/>
<feature type="coiled-coil region" evidence="1">
    <location>
        <begin position="223"/>
        <end position="272"/>
    </location>
</feature>
<reference evidence="2 3" key="1">
    <citation type="submission" date="2018-06" db="EMBL/GenBank/DDBJ databases">
        <authorList>
            <consortium name="Pathogen Informatics"/>
            <person name="Doyle S."/>
        </authorList>
    </citation>
    <scope>NUCLEOTIDE SEQUENCE [LARGE SCALE GENOMIC DNA]</scope>
    <source>
        <strain evidence="2 3">NCTC11532</strain>
    </source>
</reference>
<accession>A0A378LMD1</accession>
<dbReference type="RefSeq" id="WP_031566890.1">
    <property type="nucleotide sequence ID" value="NZ_CAAAIS010000005.1"/>
</dbReference>
<evidence type="ECO:0000313" key="2">
    <source>
        <dbReference type="EMBL" id="STY27904.1"/>
    </source>
</evidence>
<sequence length="538" mass="61148">MISKEDLIRQRTEKQELLTHLSQTIRKERELLEELKQQKQMRVNLLGNSKQANKKIIERDIPRIFSLAQEIPGSSLGLDIDDKEAVLKYVQDQITALEEVQKKTKDLSDKTILENKLLLAVQSHLSAGYNQKTLADLANNSGITGYKSRGFPLLLDILGEKQSDYFLTFESTDRQNLTKAVSKKLESLAFPLSVDAQALSELASALGGLEEIKKTLMQNYEGKERVTEELHQIEQQITHKETITIRELARQEEDLQLEIDLINRQITELQVATRRLLAIDCIQLLNEYIIDRNSHYHTKDLLSSEDKETRNQFISSLNDENNGLFKVYMETGHSDDLIQKITTEIGKFPGIKMQATLNRVVVKLMDADDNEKLKSSDEEASRILLNFEEKGGRYKAFSEKIKGLSLKIAELKTFAATLSPVEKDIIEGLADSLQNDVALLICQNPEELPSKESYTHFEMKFKARLHSQDDLMSEHFSFGEIVANILFSLVTLGKLLYTKAKTGRASFFFDKTEAQKEMEAPVDNALEGLSSLFNENTI</sequence>
<protein>
    <submittedName>
        <fullName evidence="2">Ankyrin repeat protein</fullName>
    </submittedName>
</protein>
<evidence type="ECO:0000313" key="3">
    <source>
        <dbReference type="Proteomes" id="UP000255297"/>
    </source>
</evidence>
<dbReference type="OrthoDB" id="5653708at2"/>
<gene>
    <name evidence="2" type="ORF">NCTC11532_00065</name>
</gene>
<keyword evidence="3" id="KW-1185">Reference proteome</keyword>
<organism evidence="2 3">
    <name type="scientific">Legionella wadsworthii</name>
    <dbReference type="NCBI Taxonomy" id="28088"/>
    <lineage>
        <taxon>Bacteria</taxon>
        <taxon>Pseudomonadati</taxon>
        <taxon>Pseudomonadota</taxon>
        <taxon>Gammaproteobacteria</taxon>
        <taxon>Legionellales</taxon>
        <taxon>Legionellaceae</taxon>
        <taxon>Legionella</taxon>
    </lineage>
</organism>
<dbReference type="AlphaFoldDB" id="A0A378LMD1"/>
<dbReference type="Proteomes" id="UP000255297">
    <property type="component" value="Unassembled WGS sequence"/>
</dbReference>